<sequence>MKIKTLIIMGCMLTPMTGVASWFPDSPLQPTLNALLAAQPQRAWQELLLAVSQSDIDSQHWLPIKNEIMVQTRCGQQLMTDQNKLPALLTLTIISRSGLSSLGYQIKISAEQANQVKQPQEISLYDPRGKQLLNGKLLSTRDYQEWETDELLAKPQAGLYQLEVGKNRYPLLITNSGSENWLSRQGTLNTQLTTHLPETVKHCSPSSLSWQWFDQNYNQIGLKQPIDLSEISLSKTGAETNTLIPSPSSKKARYLSASVSVFEYQTGVKVEYIHRVAIPFKVKP</sequence>
<dbReference type="Proteomes" id="UP000215999">
    <property type="component" value="Unassembled WGS sequence"/>
</dbReference>
<dbReference type="EMBL" id="NOIF01000114">
    <property type="protein sequence ID" value="OZS42924.1"/>
    <property type="molecule type" value="Genomic_DNA"/>
</dbReference>
<dbReference type="InterPro" id="IPR021290">
    <property type="entry name" value="DUF2861"/>
</dbReference>
<protein>
    <recommendedName>
        <fullName evidence="4">DUF2861 domain-containing protein</fullName>
    </recommendedName>
</protein>
<dbReference type="Pfam" id="PF11060">
    <property type="entry name" value="DUF2861"/>
    <property type="match status" value="1"/>
</dbReference>
<evidence type="ECO:0008006" key="4">
    <source>
        <dbReference type="Google" id="ProtNLM"/>
    </source>
</evidence>
<dbReference type="RefSeq" id="WP_094957801.1">
    <property type="nucleotide sequence ID" value="NZ_NOIF01000114.1"/>
</dbReference>
<feature type="chain" id="PRO_5045422543" description="DUF2861 domain-containing protein" evidence="1">
    <location>
        <begin position="21"/>
        <end position="284"/>
    </location>
</feature>
<proteinExistence type="predicted"/>
<evidence type="ECO:0000313" key="3">
    <source>
        <dbReference type="Proteomes" id="UP000215999"/>
    </source>
</evidence>
<keyword evidence="3" id="KW-1185">Reference proteome</keyword>
<name>A0ABX4FVM9_9GAMM</name>
<reference evidence="2 3" key="1">
    <citation type="journal article" date="2016" name="Antonie Van Leeuwenhoek">
        <title>Photobacterium sanguinicancri sp. nov. isolated from marine animals.</title>
        <authorList>
            <person name="Gomez-Gil B."/>
            <person name="Roque A."/>
            <person name="Rotllant G."/>
            <person name="Romalde J.L."/>
            <person name="Doce A."/>
            <person name="Eggermont M."/>
            <person name="Defoirdt T."/>
        </authorList>
    </citation>
    <scope>NUCLEOTIDE SEQUENCE [LARGE SCALE GENOMIC DNA]</scope>
    <source>
        <strain evidence="2 3">CAIM 1827</strain>
    </source>
</reference>
<evidence type="ECO:0000256" key="1">
    <source>
        <dbReference type="SAM" id="SignalP"/>
    </source>
</evidence>
<accession>A0ABX4FVM9</accession>
<gene>
    <name evidence="2" type="ORF">ASV53_15905</name>
</gene>
<feature type="signal peptide" evidence="1">
    <location>
        <begin position="1"/>
        <end position="20"/>
    </location>
</feature>
<organism evidence="2 3">
    <name type="scientific">Photobacterium sanguinicancri</name>
    <dbReference type="NCBI Taxonomy" id="875932"/>
    <lineage>
        <taxon>Bacteria</taxon>
        <taxon>Pseudomonadati</taxon>
        <taxon>Pseudomonadota</taxon>
        <taxon>Gammaproteobacteria</taxon>
        <taxon>Vibrionales</taxon>
        <taxon>Vibrionaceae</taxon>
        <taxon>Photobacterium</taxon>
    </lineage>
</organism>
<evidence type="ECO:0000313" key="2">
    <source>
        <dbReference type="EMBL" id="OZS42924.1"/>
    </source>
</evidence>
<comment type="caution">
    <text evidence="2">The sequence shown here is derived from an EMBL/GenBank/DDBJ whole genome shotgun (WGS) entry which is preliminary data.</text>
</comment>
<keyword evidence="1" id="KW-0732">Signal</keyword>